<evidence type="ECO:0000313" key="3">
    <source>
        <dbReference type="EMBL" id="EPS45765.1"/>
    </source>
</evidence>
<dbReference type="HOGENOM" id="CLU_969836_0_0_1"/>
<dbReference type="InterPro" id="IPR000210">
    <property type="entry name" value="BTB/POZ_dom"/>
</dbReference>
<evidence type="ECO:0000259" key="2">
    <source>
        <dbReference type="PROSITE" id="PS50097"/>
    </source>
</evidence>
<gene>
    <name evidence="3" type="ORF">H072_192</name>
</gene>
<evidence type="ECO:0000256" key="1">
    <source>
        <dbReference type="SAM" id="MobiDB-lite"/>
    </source>
</evidence>
<feature type="domain" description="BTB" evidence="2">
    <location>
        <begin position="69"/>
        <end position="140"/>
    </location>
</feature>
<organism evidence="3 4">
    <name type="scientific">Dactylellina haptotyla (strain CBS 200.50)</name>
    <name type="common">Nematode-trapping fungus</name>
    <name type="synonym">Monacrosporium haptotylum</name>
    <dbReference type="NCBI Taxonomy" id="1284197"/>
    <lineage>
        <taxon>Eukaryota</taxon>
        <taxon>Fungi</taxon>
        <taxon>Dikarya</taxon>
        <taxon>Ascomycota</taxon>
        <taxon>Pezizomycotina</taxon>
        <taxon>Orbiliomycetes</taxon>
        <taxon>Orbiliales</taxon>
        <taxon>Orbiliaceae</taxon>
        <taxon>Dactylellina</taxon>
    </lineage>
</organism>
<feature type="compositionally biased region" description="Acidic residues" evidence="1">
    <location>
        <begin position="8"/>
        <end position="18"/>
    </location>
</feature>
<evidence type="ECO:0000313" key="4">
    <source>
        <dbReference type="Proteomes" id="UP000015100"/>
    </source>
</evidence>
<dbReference type="Proteomes" id="UP000015100">
    <property type="component" value="Unassembled WGS sequence"/>
</dbReference>
<reference evidence="3 4" key="1">
    <citation type="journal article" date="2013" name="PLoS Genet.">
        <title>Genomic mechanisms accounting for the adaptation to parasitism in nematode-trapping fungi.</title>
        <authorList>
            <person name="Meerupati T."/>
            <person name="Andersson K.M."/>
            <person name="Friman E."/>
            <person name="Kumar D."/>
            <person name="Tunlid A."/>
            <person name="Ahren D."/>
        </authorList>
    </citation>
    <scope>NUCLEOTIDE SEQUENCE [LARGE SCALE GENOMIC DNA]</scope>
    <source>
        <strain evidence="3 4">CBS 200.50</strain>
    </source>
</reference>
<name>S8AS08_DACHA</name>
<proteinExistence type="predicted"/>
<dbReference type="AlphaFoldDB" id="S8AS08"/>
<dbReference type="Gene3D" id="3.30.710.10">
    <property type="entry name" value="Potassium Channel Kv1.1, Chain A"/>
    <property type="match status" value="1"/>
</dbReference>
<dbReference type="SUPFAM" id="SSF54695">
    <property type="entry name" value="POZ domain"/>
    <property type="match status" value="1"/>
</dbReference>
<accession>S8AS08</accession>
<dbReference type="OrthoDB" id="9997739at2759"/>
<feature type="region of interest" description="Disordered" evidence="1">
    <location>
        <begin position="1"/>
        <end position="30"/>
    </location>
</feature>
<comment type="caution">
    <text evidence="3">The sequence shown here is derived from an EMBL/GenBank/DDBJ whole genome shotgun (WGS) entry which is preliminary data.</text>
</comment>
<keyword evidence="4" id="KW-1185">Reference proteome</keyword>
<dbReference type="CDD" id="cd18186">
    <property type="entry name" value="BTB_POZ_ZBTB_KLHL-like"/>
    <property type="match status" value="1"/>
</dbReference>
<dbReference type="Pfam" id="PF00651">
    <property type="entry name" value="BTB"/>
    <property type="match status" value="1"/>
</dbReference>
<reference evidence="4" key="2">
    <citation type="submission" date="2013-04" db="EMBL/GenBank/DDBJ databases">
        <title>Genomic mechanisms accounting for the adaptation to parasitism in nematode-trapping fungi.</title>
        <authorList>
            <person name="Ahren D.G."/>
        </authorList>
    </citation>
    <scope>NUCLEOTIDE SEQUENCE [LARGE SCALE GENOMIC DNA]</scope>
    <source>
        <strain evidence="4">CBS 200.50</strain>
    </source>
</reference>
<dbReference type="EMBL" id="AQGS01000003">
    <property type="protein sequence ID" value="EPS45765.1"/>
    <property type="molecule type" value="Genomic_DNA"/>
</dbReference>
<sequence>MSTLETPAEVEVEPDAQLEPEGKKPPRTIPQMILDRTHTESPETRWLEPIHALWKGDVAGSFAYDTSFSDILVVVGPQDEEMGEVWYHLHRAVICAKSEYFRVQCYPPNEKQTVLLPDVNKHSFKTVIRFFYSGQYEIWGYEISDQMFEFWWKDKDHDVYSKVICDLGTADFLGIDEMKDAILDTLDQELSGGLGDRSSYFTHSPIKLLCDVFAVGGLNTEDNLERFASIIVCFCDREYIEKTLLDYDHAEDGGLEDKGGFLPVLKQHYHEVLVMDTTKENQGEENA</sequence>
<protein>
    <recommendedName>
        <fullName evidence="2">BTB domain-containing protein</fullName>
    </recommendedName>
</protein>
<dbReference type="PROSITE" id="PS50097">
    <property type="entry name" value="BTB"/>
    <property type="match status" value="1"/>
</dbReference>
<dbReference type="InterPro" id="IPR011333">
    <property type="entry name" value="SKP1/BTB/POZ_sf"/>
</dbReference>